<evidence type="ECO:0000256" key="4">
    <source>
        <dbReference type="ARBA" id="ARBA00023136"/>
    </source>
</evidence>
<feature type="transmembrane region" description="Helical" evidence="6">
    <location>
        <begin position="21"/>
        <end position="44"/>
    </location>
</feature>
<feature type="transmembrane region" description="Helical" evidence="6">
    <location>
        <begin position="50"/>
        <end position="74"/>
    </location>
</feature>
<dbReference type="PANTHER" id="PTHR20855:SF3">
    <property type="entry name" value="LD03007P"/>
    <property type="match status" value="1"/>
</dbReference>
<evidence type="ECO:0000256" key="3">
    <source>
        <dbReference type="ARBA" id="ARBA00022989"/>
    </source>
</evidence>
<keyword evidence="4 6" id="KW-0472">Membrane</keyword>
<gene>
    <name evidence="7" type="ORF">D2T31_11395</name>
</gene>
<dbReference type="EMBL" id="SAUX01000012">
    <property type="protein sequence ID" value="RWR29107.1"/>
    <property type="molecule type" value="Genomic_DNA"/>
</dbReference>
<accession>A0A443K8J0</accession>
<keyword evidence="3 6" id="KW-1133">Transmembrane helix</keyword>
<dbReference type="Proteomes" id="UP000285295">
    <property type="component" value="Unassembled WGS sequence"/>
</dbReference>
<comment type="caution">
    <text evidence="7">The sequence shown here is derived from an EMBL/GenBank/DDBJ whole genome shotgun (WGS) entry which is preliminary data.</text>
</comment>
<evidence type="ECO:0000256" key="2">
    <source>
        <dbReference type="ARBA" id="ARBA00022692"/>
    </source>
</evidence>
<protein>
    <submittedName>
        <fullName evidence="7">Hly-III family protein</fullName>
    </submittedName>
</protein>
<dbReference type="GO" id="GO:0016020">
    <property type="term" value="C:membrane"/>
    <property type="evidence" value="ECO:0007669"/>
    <property type="project" value="UniProtKB-SubCell"/>
</dbReference>
<dbReference type="InterPro" id="IPR004254">
    <property type="entry name" value="AdipoR/HlyIII-related"/>
</dbReference>
<dbReference type="GO" id="GO:0046872">
    <property type="term" value="F:metal ion binding"/>
    <property type="evidence" value="ECO:0007669"/>
    <property type="project" value="UniProtKB-KW"/>
</dbReference>
<feature type="binding site" evidence="5">
    <location>
        <position position="196"/>
    </location>
    <ligand>
        <name>Zn(2+)</name>
        <dbReference type="ChEBI" id="CHEBI:29105"/>
    </ligand>
</feature>
<reference evidence="7 8" key="1">
    <citation type="submission" date="2019-01" db="EMBL/GenBank/DDBJ databases">
        <title>Sinorhodobacter populi sp. nov. isolated from the symptomatic bark tissue of Populus euramericana canker.</title>
        <authorList>
            <person name="Xu G."/>
        </authorList>
    </citation>
    <scope>NUCLEOTIDE SEQUENCE [LARGE SCALE GENOMIC DNA]</scope>
    <source>
        <strain evidence="7 8">D19-10-3-21</strain>
    </source>
</reference>
<feature type="transmembrane region" description="Helical" evidence="6">
    <location>
        <begin position="137"/>
        <end position="159"/>
    </location>
</feature>
<organism evidence="7 8">
    <name type="scientific">Paenirhodobacter populi</name>
    <dbReference type="NCBI Taxonomy" id="2306993"/>
    <lineage>
        <taxon>Bacteria</taxon>
        <taxon>Pseudomonadati</taxon>
        <taxon>Pseudomonadota</taxon>
        <taxon>Alphaproteobacteria</taxon>
        <taxon>Rhodobacterales</taxon>
        <taxon>Rhodobacter group</taxon>
        <taxon>Paenirhodobacter</taxon>
    </lineage>
</organism>
<dbReference type="AlphaFoldDB" id="A0A443K8J0"/>
<name>A0A443K8J0_9RHOB</name>
<evidence type="ECO:0000313" key="8">
    <source>
        <dbReference type="Proteomes" id="UP000285295"/>
    </source>
</evidence>
<feature type="transmembrane region" description="Helical" evidence="6">
    <location>
        <begin position="197"/>
        <end position="219"/>
    </location>
</feature>
<dbReference type="RefSeq" id="WP_128237447.1">
    <property type="nucleotide sequence ID" value="NZ_SAUX01000012.1"/>
</dbReference>
<evidence type="ECO:0000256" key="5">
    <source>
        <dbReference type="PIRSR" id="PIRSR604254-1"/>
    </source>
</evidence>
<dbReference type="Pfam" id="PF03006">
    <property type="entry name" value="HlyIII"/>
    <property type="match status" value="1"/>
</dbReference>
<dbReference type="OrthoDB" id="9813689at2"/>
<evidence type="ECO:0000256" key="6">
    <source>
        <dbReference type="SAM" id="Phobius"/>
    </source>
</evidence>
<proteinExistence type="predicted"/>
<evidence type="ECO:0000256" key="1">
    <source>
        <dbReference type="ARBA" id="ARBA00004141"/>
    </source>
</evidence>
<feature type="transmembrane region" description="Helical" evidence="6">
    <location>
        <begin position="165"/>
        <end position="185"/>
    </location>
</feature>
<keyword evidence="5" id="KW-0479">Metal-binding</keyword>
<feature type="transmembrane region" description="Helical" evidence="6">
    <location>
        <begin position="110"/>
        <end position="130"/>
    </location>
</feature>
<keyword evidence="2 6" id="KW-0812">Transmembrane</keyword>
<keyword evidence="5" id="KW-0862">Zinc</keyword>
<comment type="subcellular location">
    <subcellularLocation>
        <location evidence="1">Membrane</location>
        <topology evidence="1">Multi-pass membrane protein</topology>
    </subcellularLocation>
</comment>
<evidence type="ECO:0000313" key="7">
    <source>
        <dbReference type="EMBL" id="RWR29107.1"/>
    </source>
</evidence>
<feature type="transmembrane region" description="Helical" evidence="6">
    <location>
        <begin position="86"/>
        <end position="104"/>
    </location>
</feature>
<sequence length="224" mass="23674">MQQLQPSRPSYSKAERVSDGIVHVLGLVLAVAAVPALIIATAMSRPGSHAIWGVSIYGGALLLLLTFSALNNMVTAQRWAGLLRRLDHSAIYIKIAGTYTPFLLMSGAQISAMLAGLWGSAAIGSILKLVNPERFRWLGLALYLGMGWAVLVVGGPVFAALSGPTITLMIAGGIVYTVGVGFFLSERLRFHNTIWHVFVLAGCVLFYIAVALCIAGHAAPLSSG</sequence>
<reference evidence="7 8" key="2">
    <citation type="submission" date="2019-01" db="EMBL/GenBank/DDBJ databases">
        <authorList>
            <person name="Li Y."/>
        </authorList>
    </citation>
    <scope>NUCLEOTIDE SEQUENCE [LARGE SCALE GENOMIC DNA]</scope>
    <source>
        <strain evidence="7 8">D19-10-3-21</strain>
    </source>
</reference>
<dbReference type="PANTHER" id="PTHR20855">
    <property type="entry name" value="ADIPOR/PROGESTIN RECEPTOR-RELATED"/>
    <property type="match status" value="1"/>
</dbReference>